<organism evidence="1 2">
    <name type="scientific">Pristionchus entomophagus</name>
    <dbReference type="NCBI Taxonomy" id="358040"/>
    <lineage>
        <taxon>Eukaryota</taxon>
        <taxon>Metazoa</taxon>
        <taxon>Ecdysozoa</taxon>
        <taxon>Nematoda</taxon>
        <taxon>Chromadorea</taxon>
        <taxon>Rhabditida</taxon>
        <taxon>Rhabditina</taxon>
        <taxon>Diplogasteromorpha</taxon>
        <taxon>Diplogasteroidea</taxon>
        <taxon>Neodiplogasteridae</taxon>
        <taxon>Pristionchus</taxon>
    </lineage>
</organism>
<reference evidence="1" key="1">
    <citation type="submission" date="2023-10" db="EMBL/GenBank/DDBJ databases">
        <title>Genome assembly of Pristionchus species.</title>
        <authorList>
            <person name="Yoshida K."/>
            <person name="Sommer R.J."/>
        </authorList>
    </citation>
    <scope>NUCLEOTIDE SEQUENCE</scope>
    <source>
        <strain evidence="1">RS0144</strain>
    </source>
</reference>
<sequence>GLIEADHRHVNSFLDTCVFDVLSVHLFPNQWLSPRICELIAKAEIGVGLFINRFVPTPVQFMTLFRPVTFHFGKGFSKVWTPDKDENFLELLRRGHSFPQLSIKI</sequence>
<accession>A0AAV5SFC9</accession>
<name>A0AAV5SFC9_9BILA</name>
<keyword evidence="2" id="KW-1185">Reference proteome</keyword>
<evidence type="ECO:0000313" key="2">
    <source>
        <dbReference type="Proteomes" id="UP001432027"/>
    </source>
</evidence>
<dbReference type="AlphaFoldDB" id="A0AAV5SFC9"/>
<dbReference type="Proteomes" id="UP001432027">
    <property type="component" value="Unassembled WGS sequence"/>
</dbReference>
<comment type="caution">
    <text evidence="1">The sequence shown here is derived from an EMBL/GenBank/DDBJ whole genome shotgun (WGS) entry which is preliminary data.</text>
</comment>
<proteinExistence type="predicted"/>
<dbReference type="EMBL" id="BTSX01000001">
    <property type="protein sequence ID" value="GMS81317.1"/>
    <property type="molecule type" value="Genomic_DNA"/>
</dbReference>
<evidence type="ECO:0000313" key="1">
    <source>
        <dbReference type="EMBL" id="GMS81317.1"/>
    </source>
</evidence>
<feature type="non-terminal residue" evidence="1">
    <location>
        <position position="1"/>
    </location>
</feature>
<protein>
    <submittedName>
        <fullName evidence="1">Uncharacterized protein</fullName>
    </submittedName>
</protein>
<gene>
    <name evidence="1" type="ORF">PENTCL1PPCAC_3492</name>
</gene>